<feature type="region of interest" description="Disordered" evidence="1">
    <location>
        <begin position="125"/>
        <end position="148"/>
    </location>
</feature>
<comment type="caution">
    <text evidence="2">The sequence shown here is derived from an EMBL/GenBank/DDBJ whole genome shotgun (WGS) entry which is preliminary data.</text>
</comment>
<name>A0A9N8QMB6_9BASI</name>
<accession>A0A9N8QMB6</accession>
<evidence type="ECO:0000313" key="3">
    <source>
        <dbReference type="Proteomes" id="UP000836404"/>
    </source>
</evidence>
<feature type="compositionally biased region" description="Polar residues" evidence="1">
    <location>
        <begin position="136"/>
        <end position="148"/>
    </location>
</feature>
<evidence type="ECO:0000256" key="1">
    <source>
        <dbReference type="SAM" id="MobiDB-lite"/>
    </source>
</evidence>
<sequence length="148" mass="16429">MLRCLRCEKAGTDCTFSSYVQTGPKRLQPMGLPPAPNTPTLTSTTQLTEPGPPRLRLPQADELLTRLDIQVGASVHRPKQEKVEDVLHLQETGRIELRGLHFELLRRDQSLLTDDFIVKTSGVVTGDEESGGVEELQQSSQRNNSIPN</sequence>
<evidence type="ECO:0000313" key="2">
    <source>
        <dbReference type="EMBL" id="CAD6964744.1"/>
    </source>
</evidence>
<reference evidence="2 3" key="1">
    <citation type="submission" date="2020-10" db="EMBL/GenBank/DDBJ databases">
        <authorList>
            <person name="Sedaghatjoo S."/>
        </authorList>
    </citation>
    <scope>NUCLEOTIDE SEQUENCE [LARGE SCALE GENOMIC DNA]</scope>
    <source>
        <strain evidence="2 3">LLFL</strain>
    </source>
</reference>
<dbReference type="Proteomes" id="UP000836404">
    <property type="component" value="Unassembled WGS sequence"/>
</dbReference>
<protein>
    <recommendedName>
        <fullName evidence="4">Zn(2)-C6 fungal-type domain-containing protein</fullName>
    </recommendedName>
</protein>
<gene>
    <name evidence="2" type="ORF">JKILLFL_G5373</name>
</gene>
<evidence type="ECO:0008006" key="4">
    <source>
        <dbReference type="Google" id="ProtNLM"/>
    </source>
</evidence>
<dbReference type="AlphaFoldDB" id="A0A9N8QMB6"/>
<proteinExistence type="predicted"/>
<keyword evidence="3" id="KW-1185">Reference proteome</keyword>
<dbReference type="EMBL" id="CAJHJF010007758">
    <property type="protein sequence ID" value="CAD6964744.1"/>
    <property type="molecule type" value="Genomic_DNA"/>
</dbReference>
<organism evidence="2 3">
    <name type="scientific">Tilletia laevis</name>
    <dbReference type="NCBI Taxonomy" id="157183"/>
    <lineage>
        <taxon>Eukaryota</taxon>
        <taxon>Fungi</taxon>
        <taxon>Dikarya</taxon>
        <taxon>Basidiomycota</taxon>
        <taxon>Ustilaginomycotina</taxon>
        <taxon>Exobasidiomycetes</taxon>
        <taxon>Tilletiales</taxon>
        <taxon>Tilletiaceae</taxon>
        <taxon>Tilletia</taxon>
    </lineage>
</organism>